<dbReference type="AlphaFoldDB" id="A0A6I5NHB2"/>
<name>A0A6I5NHB2_9BIFI</name>
<sequence>MNRFIKTAVAAVAAVGLGLGLTACGSSSSSDDGLTKVTFMNYWTPDTNHIGVYVADQLGYYRDEGLDVDIVAVSTAGGEQAVSTGVADFALSTLTNVSMFDAQGGDLEMVMQVQQEPSAIWCALASNTSITRPKDFDGKTFATFGSSESDAVVKKMIQTDGGTGDYDKVTVGTSTFQALTSGRADFGGFYSTWEGVEADLYGPTLNCFAEQDYGVPGNADSIGIITADSTVQNDPELVQKFVTATQKGYMYAYEHPDEAAELLVKAAPEADLDIDLVKKSMQVIVDGNYWGDVSAVKDGSFTLGTVDTKSTQEYFDFLAAAGAYEDANGTVLTTAPQSTDMSTNEFVK</sequence>
<dbReference type="Proteomes" id="UP000469292">
    <property type="component" value="Unassembled WGS sequence"/>
</dbReference>
<proteinExistence type="inferred from homology"/>
<comment type="function">
    <text evidence="1">Responsible for the formation of the pyrimidine heterocycle in the thiamine biosynthesis pathway. Catalyzes the formation of hydroxymethylpyrimidine phosphate (HMP-P) from histidine and pyridoxal phosphate (PLP). The protein uses PLP and the active site histidine to form HMP-P, generating an inactive enzyme. The enzyme can only undergo a single turnover, which suggests it is a suicide enzyme.</text>
</comment>
<evidence type="ECO:0000256" key="8">
    <source>
        <dbReference type="ARBA" id="ARBA00022977"/>
    </source>
</evidence>
<gene>
    <name evidence="14" type="ORF">F6S87_08370</name>
</gene>
<evidence type="ECO:0000256" key="5">
    <source>
        <dbReference type="ARBA" id="ARBA00022679"/>
    </source>
</evidence>
<evidence type="ECO:0000259" key="13">
    <source>
        <dbReference type="Pfam" id="PF09084"/>
    </source>
</evidence>
<evidence type="ECO:0000256" key="9">
    <source>
        <dbReference type="ARBA" id="ARBA00023004"/>
    </source>
</evidence>
<evidence type="ECO:0000256" key="1">
    <source>
        <dbReference type="ARBA" id="ARBA00003469"/>
    </source>
</evidence>
<accession>A0A6I5NHB2</accession>
<reference evidence="14 15" key="1">
    <citation type="submission" date="2019-09" db="EMBL/GenBank/DDBJ databases">
        <title>Phylogenetic characterization of a novel taxon of the genus Bifidobacterium: Bifidobacterium choloepi sp. nov.</title>
        <authorList>
            <person name="Modesto M."/>
            <person name="Satti M."/>
        </authorList>
    </citation>
    <scope>NUCLEOTIDE SEQUENCE [LARGE SCALE GENOMIC DNA]</scope>
    <source>
        <strain evidence="14 15">BRDM6</strain>
    </source>
</reference>
<evidence type="ECO:0000256" key="4">
    <source>
        <dbReference type="ARBA" id="ARBA00011738"/>
    </source>
</evidence>
<comment type="caution">
    <text evidence="14">The sequence shown here is derived from an EMBL/GenBank/DDBJ whole genome shotgun (WGS) entry which is preliminary data.</text>
</comment>
<organism evidence="14 15">
    <name type="scientific">Bifidobacterium choloepi</name>
    <dbReference type="NCBI Taxonomy" id="2614131"/>
    <lineage>
        <taxon>Bacteria</taxon>
        <taxon>Bacillati</taxon>
        <taxon>Actinomycetota</taxon>
        <taxon>Actinomycetes</taxon>
        <taxon>Bifidobacteriales</taxon>
        <taxon>Bifidobacteriaceae</taxon>
        <taxon>Bifidobacterium</taxon>
    </lineage>
</organism>
<evidence type="ECO:0000313" key="15">
    <source>
        <dbReference type="Proteomes" id="UP000469292"/>
    </source>
</evidence>
<dbReference type="SUPFAM" id="SSF53850">
    <property type="entry name" value="Periplasmic binding protein-like II"/>
    <property type="match status" value="1"/>
</dbReference>
<comment type="catalytic activity">
    <reaction evidence="11">
        <text>N(6)-(pyridoxal phosphate)-L-lysyl-[4-amino-5-hydroxymethyl-2-methylpyrimidine phosphate synthase] + L-histidyl-[4-amino-5-hydroxymethyl-2-methylpyrimidine phosphate synthase] + 2 Fe(3+) + 4 H2O = L-lysyl-[4-amino-5-hydroxymethyl-2-methylpyrimidine phosphate synthase] + (2S)-2-amino-5-hydroxy-4-oxopentanoyl-[4-amino-5-hydroxymethyl-2-methylpyrimidine phosphate synthase] + 4-amino-2-methyl-5-(phosphooxymethyl)pyrimidine + 3-oxopropanoate + 2 Fe(2+) + 2 H(+)</text>
        <dbReference type="Rhea" id="RHEA:65756"/>
        <dbReference type="Rhea" id="RHEA-COMP:16892"/>
        <dbReference type="Rhea" id="RHEA-COMP:16893"/>
        <dbReference type="Rhea" id="RHEA-COMP:16894"/>
        <dbReference type="Rhea" id="RHEA-COMP:16895"/>
        <dbReference type="ChEBI" id="CHEBI:15377"/>
        <dbReference type="ChEBI" id="CHEBI:15378"/>
        <dbReference type="ChEBI" id="CHEBI:29033"/>
        <dbReference type="ChEBI" id="CHEBI:29034"/>
        <dbReference type="ChEBI" id="CHEBI:29969"/>
        <dbReference type="ChEBI" id="CHEBI:29979"/>
        <dbReference type="ChEBI" id="CHEBI:33190"/>
        <dbReference type="ChEBI" id="CHEBI:58354"/>
        <dbReference type="ChEBI" id="CHEBI:143915"/>
        <dbReference type="ChEBI" id="CHEBI:157692"/>
    </reaction>
    <physiologicalReaction direction="left-to-right" evidence="11">
        <dbReference type="Rhea" id="RHEA:65757"/>
    </physiologicalReaction>
</comment>
<protein>
    <recommendedName>
        <fullName evidence="10">Thiamine pyrimidine synthase</fullName>
    </recommendedName>
</protein>
<feature type="signal peptide" evidence="12">
    <location>
        <begin position="1"/>
        <end position="25"/>
    </location>
</feature>
<keyword evidence="8" id="KW-0784">Thiamine biosynthesis</keyword>
<comment type="pathway">
    <text evidence="2">Cofactor biosynthesis; thiamine diphosphate biosynthesis.</text>
</comment>
<dbReference type="Pfam" id="PF09084">
    <property type="entry name" value="NMT1"/>
    <property type="match status" value="1"/>
</dbReference>
<keyword evidence="5" id="KW-0808">Transferase</keyword>
<dbReference type="PANTHER" id="PTHR31528">
    <property type="entry name" value="4-AMINO-5-HYDROXYMETHYL-2-METHYLPYRIMIDINE PHOSPHATE SYNTHASE THI11-RELATED"/>
    <property type="match status" value="1"/>
</dbReference>
<dbReference type="InterPro" id="IPR027939">
    <property type="entry name" value="NMT1/THI5"/>
</dbReference>
<dbReference type="GO" id="GO:0016740">
    <property type="term" value="F:transferase activity"/>
    <property type="evidence" value="ECO:0007669"/>
    <property type="project" value="UniProtKB-KW"/>
</dbReference>
<keyword evidence="9" id="KW-0408">Iron</keyword>
<evidence type="ECO:0000256" key="3">
    <source>
        <dbReference type="ARBA" id="ARBA00009406"/>
    </source>
</evidence>
<dbReference type="InterPro" id="IPR015168">
    <property type="entry name" value="SsuA/THI5"/>
</dbReference>
<feature type="domain" description="SsuA/THI5-like" evidence="13">
    <location>
        <begin position="47"/>
        <end position="259"/>
    </location>
</feature>
<dbReference type="GO" id="GO:0009228">
    <property type="term" value="P:thiamine biosynthetic process"/>
    <property type="evidence" value="ECO:0007669"/>
    <property type="project" value="UniProtKB-KW"/>
</dbReference>
<dbReference type="PANTHER" id="PTHR31528:SF1">
    <property type="entry name" value="4-AMINO-5-HYDROXYMETHYL-2-METHYLPYRIMIDINE PHOSPHATE SYNTHASE THI11-RELATED"/>
    <property type="match status" value="1"/>
</dbReference>
<feature type="chain" id="PRO_5026208643" description="Thiamine pyrimidine synthase" evidence="12">
    <location>
        <begin position="26"/>
        <end position="348"/>
    </location>
</feature>
<comment type="subunit">
    <text evidence="4">Homodimer.</text>
</comment>
<dbReference type="EMBL" id="VYSG01000006">
    <property type="protein sequence ID" value="NEG70604.1"/>
    <property type="molecule type" value="Genomic_DNA"/>
</dbReference>
<evidence type="ECO:0000256" key="11">
    <source>
        <dbReference type="ARBA" id="ARBA00048179"/>
    </source>
</evidence>
<keyword evidence="7" id="KW-0663">Pyridoxal phosphate</keyword>
<keyword evidence="6" id="KW-0479">Metal-binding</keyword>
<evidence type="ECO:0000256" key="12">
    <source>
        <dbReference type="SAM" id="SignalP"/>
    </source>
</evidence>
<evidence type="ECO:0000313" key="14">
    <source>
        <dbReference type="EMBL" id="NEG70604.1"/>
    </source>
</evidence>
<comment type="similarity">
    <text evidence="3">Belongs to the NMT1/THI5 family.</text>
</comment>
<dbReference type="Gene3D" id="3.40.190.10">
    <property type="entry name" value="Periplasmic binding protein-like II"/>
    <property type="match status" value="2"/>
</dbReference>
<dbReference type="PROSITE" id="PS51257">
    <property type="entry name" value="PROKAR_LIPOPROTEIN"/>
    <property type="match status" value="1"/>
</dbReference>
<evidence type="ECO:0000256" key="10">
    <source>
        <dbReference type="ARBA" id="ARBA00033171"/>
    </source>
</evidence>
<dbReference type="RefSeq" id="WP_163228207.1">
    <property type="nucleotide sequence ID" value="NZ_VYSG01000006.1"/>
</dbReference>
<dbReference type="GO" id="GO:0046872">
    <property type="term" value="F:metal ion binding"/>
    <property type="evidence" value="ECO:0007669"/>
    <property type="project" value="UniProtKB-KW"/>
</dbReference>
<keyword evidence="12" id="KW-0732">Signal</keyword>
<evidence type="ECO:0000256" key="7">
    <source>
        <dbReference type="ARBA" id="ARBA00022898"/>
    </source>
</evidence>
<evidence type="ECO:0000256" key="6">
    <source>
        <dbReference type="ARBA" id="ARBA00022723"/>
    </source>
</evidence>
<evidence type="ECO:0000256" key="2">
    <source>
        <dbReference type="ARBA" id="ARBA00004948"/>
    </source>
</evidence>
<keyword evidence="15" id="KW-1185">Reference proteome</keyword>